<dbReference type="CDD" id="cd19138">
    <property type="entry name" value="AKR_YeaE"/>
    <property type="match status" value="1"/>
</dbReference>
<keyword evidence="3" id="KW-1185">Reference proteome</keyword>
<dbReference type="Pfam" id="PF00248">
    <property type="entry name" value="Aldo_ket_red"/>
    <property type="match status" value="1"/>
</dbReference>
<dbReference type="InterPro" id="IPR023210">
    <property type="entry name" value="NADP_OxRdtase_dom"/>
</dbReference>
<evidence type="ECO:0000313" key="2">
    <source>
        <dbReference type="EMBL" id="SNT44322.1"/>
    </source>
</evidence>
<proteinExistence type="predicted"/>
<dbReference type="AlphaFoldDB" id="A0A239MQC3"/>
<dbReference type="GO" id="GO:0016491">
    <property type="term" value="F:oxidoreductase activity"/>
    <property type="evidence" value="ECO:0007669"/>
    <property type="project" value="InterPro"/>
</dbReference>
<accession>A0A239MQC3</accession>
<reference evidence="2 3" key="1">
    <citation type="submission" date="2017-06" db="EMBL/GenBank/DDBJ databases">
        <authorList>
            <person name="Kim H.J."/>
            <person name="Triplett B.A."/>
        </authorList>
    </citation>
    <scope>NUCLEOTIDE SEQUENCE [LARGE SCALE GENOMIC DNA]</scope>
    <source>
        <strain evidence="2 3">CGMCC 4.2132</strain>
    </source>
</reference>
<dbReference type="InterPro" id="IPR020471">
    <property type="entry name" value="AKR"/>
</dbReference>
<protein>
    <submittedName>
        <fullName evidence="2">Aldo/keto reductase</fullName>
    </submittedName>
</protein>
<dbReference type="SUPFAM" id="SSF51430">
    <property type="entry name" value="NAD(P)-linked oxidoreductase"/>
    <property type="match status" value="1"/>
</dbReference>
<gene>
    <name evidence="2" type="ORF">SAMN05216276_104370</name>
</gene>
<evidence type="ECO:0000259" key="1">
    <source>
        <dbReference type="Pfam" id="PF00248"/>
    </source>
</evidence>
<dbReference type="PRINTS" id="PR00069">
    <property type="entry name" value="ALDKETRDTASE"/>
</dbReference>
<dbReference type="PANTHER" id="PTHR43638:SF3">
    <property type="entry name" value="ALDEHYDE REDUCTASE"/>
    <property type="match status" value="1"/>
</dbReference>
<dbReference type="EMBL" id="FZOD01000043">
    <property type="protein sequence ID" value="SNT44322.1"/>
    <property type="molecule type" value="Genomic_DNA"/>
</dbReference>
<organism evidence="2 3">
    <name type="scientific">Streptosporangium subroseum</name>
    <dbReference type="NCBI Taxonomy" id="106412"/>
    <lineage>
        <taxon>Bacteria</taxon>
        <taxon>Bacillati</taxon>
        <taxon>Actinomycetota</taxon>
        <taxon>Actinomycetes</taxon>
        <taxon>Streptosporangiales</taxon>
        <taxon>Streptosporangiaceae</taxon>
        <taxon>Streptosporangium</taxon>
    </lineage>
</organism>
<feature type="domain" description="NADP-dependent oxidoreductase" evidence="1">
    <location>
        <begin position="15"/>
        <end position="264"/>
    </location>
</feature>
<sequence>MRMIKLPFGEEVVALGQGTWHMAEDPSRREEEITALRLGLELGMTLIDTAEMYGGGSVERLVGEAIAGLRDEVFLVGKVLPHHATTEGTITACQDSLRRLGTDWFDLYLLHWRGPTPLEETLVAFEKLTARGDIRSWGVSNFDLPDMEELAALIGGGAVQTDQVLYNVTRRGIEYDLLPWCREHRIPTMAYSPIEQGRLIGHPSLNAVAARHRATTAQVALAWVLRDDDVIAIPKAGKPEHVGQNQAALDIRLTEEDLNELDAVFSPPPGPRPLEML</sequence>
<dbReference type="PANTHER" id="PTHR43638">
    <property type="entry name" value="OXIDOREDUCTASE, ALDO/KETO REDUCTASE FAMILY PROTEIN"/>
    <property type="match status" value="1"/>
</dbReference>
<dbReference type="Proteomes" id="UP000198282">
    <property type="component" value="Unassembled WGS sequence"/>
</dbReference>
<dbReference type="RefSeq" id="WP_089211158.1">
    <property type="nucleotide sequence ID" value="NZ_FZOD01000043.1"/>
</dbReference>
<dbReference type="Gene3D" id="3.20.20.100">
    <property type="entry name" value="NADP-dependent oxidoreductase domain"/>
    <property type="match status" value="1"/>
</dbReference>
<dbReference type="OrthoDB" id="9768793at2"/>
<dbReference type="InterPro" id="IPR036812">
    <property type="entry name" value="NAD(P)_OxRdtase_dom_sf"/>
</dbReference>
<evidence type="ECO:0000313" key="3">
    <source>
        <dbReference type="Proteomes" id="UP000198282"/>
    </source>
</evidence>
<name>A0A239MQC3_9ACTN</name>